<protein>
    <submittedName>
        <fullName evidence="5">Substrate-binding domain-containing protein</fullName>
    </submittedName>
</protein>
<comment type="subcellular location">
    <subcellularLocation>
        <location evidence="1">Cell envelope</location>
    </subcellularLocation>
</comment>
<feature type="chain" id="PRO_5043548686" evidence="3">
    <location>
        <begin position="35"/>
        <end position="366"/>
    </location>
</feature>
<dbReference type="GO" id="GO:0030288">
    <property type="term" value="C:outer membrane-bounded periplasmic space"/>
    <property type="evidence" value="ECO:0007669"/>
    <property type="project" value="TreeGrafter"/>
</dbReference>
<feature type="domain" description="Periplasmic binding protein" evidence="4">
    <location>
        <begin position="51"/>
        <end position="311"/>
    </location>
</feature>
<dbReference type="Gene3D" id="3.40.50.2300">
    <property type="match status" value="2"/>
</dbReference>
<name>A0AAU6S9B3_9MICO</name>
<evidence type="ECO:0000259" key="4">
    <source>
        <dbReference type="Pfam" id="PF13407"/>
    </source>
</evidence>
<accession>A0AAU6S9B3</accession>
<gene>
    <name evidence="5" type="ORF">MRBLWS13_001097</name>
</gene>
<evidence type="ECO:0000256" key="1">
    <source>
        <dbReference type="ARBA" id="ARBA00004196"/>
    </source>
</evidence>
<dbReference type="SUPFAM" id="SSF53822">
    <property type="entry name" value="Periplasmic binding protein-like I"/>
    <property type="match status" value="1"/>
</dbReference>
<keyword evidence="2 3" id="KW-0732">Signal</keyword>
<organism evidence="5">
    <name type="scientific">Microbacterium sp. LWS13-1.2</name>
    <dbReference type="NCBI Taxonomy" id="3135264"/>
    <lineage>
        <taxon>Bacteria</taxon>
        <taxon>Bacillati</taxon>
        <taxon>Actinomycetota</taxon>
        <taxon>Actinomycetes</taxon>
        <taxon>Micrococcales</taxon>
        <taxon>Microbacteriaceae</taxon>
        <taxon>Microbacterium</taxon>
    </lineage>
</organism>
<dbReference type="InterPro" id="IPR025997">
    <property type="entry name" value="SBP_2_dom"/>
</dbReference>
<dbReference type="InterPro" id="IPR028082">
    <property type="entry name" value="Peripla_BP_I"/>
</dbReference>
<dbReference type="AlphaFoldDB" id="A0AAU6S9B3"/>
<dbReference type="PANTHER" id="PTHR30036:SF1">
    <property type="entry name" value="D-XYLOSE-BINDING PERIPLASMIC PROTEIN"/>
    <property type="match status" value="1"/>
</dbReference>
<evidence type="ECO:0000256" key="2">
    <source>
        <dbReference type="ARBA" id="ARBA00022729"/>
    </source>
</evidence>
<reference evidence="5" key="1">
    <citation type="submission" date="2024-04" db="EMBL/GenBank/DDBJ databases">
        <authorList>
            <person name="Roder T."/>
            <person name="Oberhansli S."/>
            <person name="Kreuzer M."/>
        </authorList>
    </citation>
    <scope>NUCLEOTIDE SEQUENCE</scope>
    <source>
        <strain evidence="5">LWS13-1.2</strain>
    </source>
</reference>
<dbReference type="RefSeq" id="WP_349428017.1">
    <property type="nucleotide sequence ID" value="NZ_CP151632.1"/>
</dbReference>
<dbReference type="PROSITE" id="PS51257">
    <property type="entry name" value="PROKAR_LIPOPROTEIN"/>
    <property type="match status" value="1"/>
</dbReference>
<dbReference type="PANTHER" id="PTHR30036">
    <property type="entry name" value="D-XYLOSE-BINDING PERIPLASMIC PROTEIN"/>
    <property type="match status" value="1"/>
</dbReference>
<feature type="signal peptide" evidence="3">
    <location>
        <begin position="1"/>
        <end position="34"/>
    </location>
</feature>
<dbReference type="Pfam" id="PF13407">
    <property type="entry name" value="Peripla_BP_4"/>
    <property type="match status" value="1"/>
</dbReference>
<sequence length="366" mass="38038">MSRTRHDRPRRRSVGHRAAAAAGILLVAAGMLSACTGDPGAGEGTPTDDTIALLLPDAKTARYETFDRPLFEARVAELGDYDVLYANADQDAAKQQQQAESALTSGAGVLVLDPVDANAAVSIVNSANAKGVPVISYDRLIAGGDLAYYISFDNEKVGVLQATAFVEGMRATEDGSGILMVNGSPTDSNAALFKRGAHSIIDDSGLRVLAEYDTPGWNPEKAQEWVSGQIAQHGGAIAGVYAANDATAGGAIAALRVANVDPLPIVTGQDAELSAIQRILTGDQYMTVYKAIKPQAELAAEIAVKLLHGEEVTAPLEIEGTPATLLDPVGVTIDDIMDTVVADGFWSVDDICTPAYADACEAAGIG</sequence>
<evidence type="ECO:0000256" key="3">
    <source>
        <dbReference type="SAM" id="SignalP"/>
    </source>
</evidence>
<evidence type="ECO:0000313" key="5">
    <source>
        <dbReference type="EMBL" id="WZO33471.1"/>
    </source>
</evidence>
<proteinExistence type="predicted"/>
<dbReference type="GO" id="GO:0030246">
    <property type="term" value="F:carbohydrate binding"/>
    <property type="evidence" value="ECO:0007669"/>
    <property type="project" value="TreeGrafter"/>
</dbReference>
<dbReference type="InterPro" id="IPR050555">
    <property type="entry name" value="Bact_Solute-Bind_Prot2"/>
</dbReference>
<dbReference type="EMBL" id="CP151632">
    <property type="protein sequence ID" value="WZO33471.1"/>
    <property type="molecule type" value="Genomic_DNA"/>
</dbReference>